<dbReference type="Pfam" id="PF02867">
    <property type="entry name" value="Ribonuc_red_lgC"/>
    <property type="match status" value="1"/>
</dbReference>
<feature type="domain" description="Ribonucleotide reductase large subunit C-terminal" evidence="14">
    <location>
        <begin position="74"/>
        <end position="551"/>
    </location>
</feature>
<dbReference type="GO" id="GO:0071897">
    <property type="term" value="P:DNA biosynthetic process"/>
    <property type="evidence" value="ECO:0007669"/>
    <property type="project" value="UniProtKB-KW"/>
</dbReference>
<evidence type="ECO:0000256" key="12">
    <source>
        <dbReference type="ARBA" id="ARBA00047754"/>
    </source>
</evidence>
<feature type="domain" description="TSCPD" evidence="15">
    <location>
        <begin position="587"/>
        <end position="690"/>
    </location>
</feature>
<proteinExistence type="inferred from homology"/>
<evidence type="ECO:0000256" key="9">
    <source>
        <dbReference type="ARBA" id="ARBA00023157"/>
    </source>
</evidence>
<comment type="function">
    <text evidence="11 13">Catalyzes the reduction of ribonucleotides to deoxyribonucleotides. May function to provide a pool of deoxyribonucleotide precursors for DNA repair during oxygen limitation and/or for immediate growth after restoration of oxygen.</text>
</comment>
<reference evidence="16 17" key="1">
    <citation type="submission" date="2018-02" db="EMBL/GenBank/DDBJ databases">
        <title>Genomic Encyclopedia of Archaeal and Bacterial Type Strains, Phase II (KMG-II): from individual species to whole genera.</title>
        <authorList>
            <person name="Goeker M."/>
        </authorList>
    </citation>
    <scope>NUCLEOTIDE SEQUENCE [LARGE SCALE GENOMIC DNA]</scope>
    <source>
        <strain evidence="16 17">DSM 3808</strain>
    </source>
</reference>
<evidence type="ECO:0000313" key="17">
    <source>
        <dbReference type="Proteomes" id="UP000237749"/>
    </source>
</evidence>
<evidence type="ECO:0000256" key="13">
    <source>
        <dbReference type="RuleBase" id="RU364064"/>
    </source>
</evidence>
<dbReference type="EC" id="1.17.4.1" evidence="3 13"/>
<evidence type="ECO:0000259" key="14">
    <source>
        <dbReference type="Pfam" id="PF02867"/>
    </source>
</evidence>
<dbReference type="AlphaFoldDB" id="A0A2S6HS03"/>
<dbReference type="InterPro" id="IPR050862">
    <property type="entry name" value="RdRp_reductase_class-2"/>
</dbReference>
<evidence type="ECO:0000256" key="3">
    <source>
        <dbReference type="ARBA" id="ARBA00012274"/>
    </source>
</evidence>
<evidence type="ECO:0000256" key="4">
    <source>
        <dbReference type="ARBA" id="ARBA00014409"/>
    </source>
</evidence>
<keyword evidence="7 13" id="KW-0547">Nucleotide-binding</keyword>
<dbReference type="InterPro" id="IPR013344">
    <property type="entry name" value="RNR_NrdJ/NrdZ"/>
</dbReference>
<evidence type="ECO:0000259" key="15">
    <source>
        <dbReference type="Pfam" id="PF12637"/>
    </source>
</evidence>
<protein>
    <recommendedName>
        <fullName evidence="4 13">Vitamin B12-dependent ribonucleotide reductase</fullName>
        <ecNumber evidence="3 13">1.17.4.1</ecNumber>
    </recommendedName>
</protein>
<dbReference type="InterPro" id="IPR000788">
    <property type="entry name" value="RNR_lg_C"/>
</dbReference>
<sequence length="760" mass="84540">MDIMEYLGSGNILGQDIWNNKYRYNNEEFDEWVERVSGGNKKVAELIISKKFLFAGRILTNRGLFKFGKKITYSNCYVVTPPEDNIESIFDTAKSLARTYSYGGGCGVDIGKLRPKGALVHNAAENTSGSVSFMDLYSAVTELIGQNGRRGALMISIPCTHPDLESFIEIKSDLTKVTKANISIRITNAFMEAVKEHAPFMLTFQVEDTGEVIEKEVNAYEIFCRISEMNWDYAEPGMLFWDRIESWNLLSNTREFQYAGTNPCAEEPLPAGGSCLLGAINLSAYVAIKENTKVFDHENFTKDVRTCVTALNEVLDEGLPLHPLKEQRDSVRDWRQIGLGVLGIADLLIKLGIRYGSDESIELCDKIAKEMINNAIYQSAKLAKENGPFPKCNIEEIMETPFFKANTEEEVAAFVKEAGGLFNSQLLTIAPTGTLSTMLGISGGIEPIFSNSYTRKTESLHGEDVFYKIYTPIVQEYMNENGITDEKDLPDFFVTAQSLPYTERIKMQAVWQNHIDASISSTVNVPKEFTKEEVQALYFMAWQYGLKGITIFRDGCKRLGILTTSEEKTSQNLERGHIVKVSDACIGKRRTLRTGCGTLHCEAFFDPFTGKFMEIFLSKGSKGGCNSFMVGLSRMISLAARGGIELEDIVDQLESTLVCSSYAVRTATKRDTSPGSSCPMSIGKALTQMYEEMQSELHLKYHGVNKMGFDGETAQLKKDHNTYDKADGANVVNPCPICGLELTFEGGCNTCKSCGYSKCE</sequence>
<comment type="catalytic activity">
    <reaction evidence="12 13">
        <text>a 2'-deoxyribonucleoside 5'-diphosphate + [thioredoxin]-disulfide + H2O = a ribonucleoside 5'-diphosphate + [thioredoxin]-dithiol</text>
        <dbReference type="Rhea" id="RHEA:23252"/>
        <dbReference type="Rhea" id="RHEA-COMP:10698"/>
        <dbReference type="Rhea" id="RHEA-COMP:10700"/>
        <dbReference type="ChEBI" id="CHEBI:15377"/>
        <dbReference type="ChEBI" id="CHEBI:29950"/>
        <dbReference type="ChEBI" id="CHEBI:50058"/>
        <dbReference type="ChEBI" id="CHEBI:57930"/>
        <dbReference type="ChEBI" id="CHEBI:73316"/>
        <dbReference type="EC" id="1.17.4.1"/>
    </reaction>
</comment>
<comment type="cofactor">
    <cofactor evidence="1 13">
        <name>adenosylcob(III)alamin</name>
        <dbReference type="ChEBI" id="CHEBI:18408"/>
    </cofactor>
</comment>
<dbReference type="OrthoDB" id="9762933at2"/>
<accession>A0A2S6HS03</accession>
<keyword evidence="8 13" id="KW-0560">Oxidoreductase</keyword>
<dbReference type="PANTHER" id="PTHR43371:SF1">
    <property type="entry name" value="RIBONUCLEOSIDE-DIPHOSPHATE REDUCTASE"/>
    <property type="match status" value="1"/>
</dbReference>
<dbReference type="SUPFAM" id="SSF51998">
    <property type="entry name" value="PFL-like glycyl radical enzymes"/>
    <property type="match status" value="1"/>
</dbReference>
<name>A0A2S6HS03_9FIRM</name>
<dbReference type="Pfam" id="PF12637">
    <property type="entry name" value="TSCPD"/>
    <property type="match status" value="1"/>
</dbReference>
<dbReference type="InterPro" id="IPR024434">
    <property type="entry name" value="TSCPD_dom"/>
</dbReference>
<comment type="similarity">
    <text evidence="2 13">Belongs to the ribonucleoside diphosphate reductase class-2 family.</text>
</comment>
<keyword evidence="9" id="KW-1015">Disulfide bond</keyword>
<evidence type="ECO:0000256" key="5">
    <source>
        <dbReference type="ARBA" id="ARBA00022628"/>
    </source>
</evidence>
<dbReference type="CDD" id="cd02888">
    <property type="entry name" value="RNR_II_dimer"/>
    <property type="match status" value="1"/>
</dbReference>
<dbReference type="GO" id="GO:0000166">
    <property type="term" value="F:nucleotide binding"/>
    <property type="evidence" value="ECO:0007669"/>
    <property type="project" value="UniProtKB-KW"/>
</dbReference>
<evidence type="ECO:0000256" key="10">
    <source>
        <dbReference type="ARBA" id="ARBA00023285"/>
    </source>
</evidence>
<evidence type="ECO:0000256" key="7">
    <source>
        <dbReference type="ARBA" id="ARBA00022741"/>
    </source>
</evidence>
<gene>
    <name evidence="16" type="ORF">BXY41_10660</name>
</gene>
<evidence type="ECO:0000256" key="1">
    <source>
        <dbReference type="ARBA" id="ARBA00001922"/>
    </source>
</evidence>
<keyword evidence="10 13" id="KW-0170">Cobalt</keyword>
<evidence type="ECO:0000256" key="8">
    <source>
        <dbReference type="ARBA" id="ARBA00023002"/>
    </source>
</evidence>
<keyword evidence="5 13" id="KW-0846">Cobalamin</keyword>
<dbReference type="Proteomes" id="UP000237749">
    <property type="component" value="Unassembled WGS sequence"/>
</dbReference>
<evidence type="ECO:0000313" key="16">
    <source>
        <dbReference type="EMBL" id="PPK80470.1"/>
    </source>
</evidence>
<evidence type="ECO:0000256" key="6">
    <source>
        <dbReference type="ARBA" id="ARBA00022634"/>
    </source>
</evidence>
<dbReference type="Gene3D" id="3.20.70.20">
    <property type="match status" value="1"/>
</dbReference>
<keyword evidence="6 13" id="KW-0237">DNA synthesis</keyword>
<dbReference type="GO" id="GO:0031419">
    <property type="term" value="F:cobalamin binding"/>
    <property type="evidence" value="ECO:0007669"/>
    <property type="project" value="UniProtKB-KW"/>
</dbReference>
<dbReference type="PANTHER" id="PTHR43371">
    <property type="entry name" value="VITAMIN B12-DEPENDENT RIBONUCLEOTIDE REDUCTASE"/>
    <property type="match status" value="1"/>
</dbReference>
<dbReference type="GO" id="GO:0004748">
    <property type="term" value="F:ribonucleoside-diphosphate reductase activity, thioredoxin disulfide as acceptor"/>
    <property type="evidence" value="ECO:0007669"/>
    <property type="project" value="UniProtKB-EC"/>
</dbReference>
<evidence type="ECO:0000256" key="2">
    <source>
        <dbReference type="ARBA" id="ARBA00007405"/>
    </source>
</evidence>
<organism evidence="16 17">
    <name type="scientific">Lacrimispora xylanisolvens</name>
    <dbReference type="NCBI Taxonomy" id="384636"/>
    <lineage>
        <taxon>Bacteria</taxon>
        <taxon>Bacillati</taxon>
        <taxon>Bacillota</taxon>
        <taxon>Clostridia</taxon>
        <taxon>Lachnospirales</taxon>
        <taxon>Lachnospiraceae</taxon>
        <taxon>Lacrimispora</taxon>
    </lineage>
</organism>
<dbReference type="EMBL" id="PTJA01000006">
    <property type="protein sequence ID" value="PPK80470.1"/>
    <property type="molecule type" value="Genomic_DNA"/>
</dbReference>
<comment type="caution">
    <text evidence="16">The sequence shown here is derived from an EMBL/GenBank/DDBJ whole genome shotgun (WGS) entry which is preliminary data.</text>
</comment>
<evidence type="ECO:0000256" key="11">
    <source>
        <dbReference type="ARBA" id="ARBA00025437"/>
    </source>
</evidence>
<dbReference type="RefSeq" id="WP_104437171.1">
    <property type="nucleotide sequence ID" value="NZ_PTJA01000006.1"/>
</dbReference>
<dbReference type="PRINTS" id="PR01183">
    <property type="entry name" value="RIBORDTASEM1"/>
</dbReference>
<dbReference type="NCBIfam" id="TIGR02504">
    <property type="entry name" value="NrdJ_Z"/>
    <property type="match status" value="1"/>
</dbReference>
<keyword evidence="17" id="KW-1185">Reference proteome</keyword>